<name>A0A562KNK7_9FLAO</name>
<dbReference type="OrthoDB" id="1360301at2"/>
<gene>
    <name evidence="1" type="ORF">IP97_00424</name>
</gene>
<dbReference type="AlphaFoldDB" id="A0A562KNK7"/>
<protein>
    <submittedName>
        <fullName evidence="1">Uncharacterized protein</fullName>
    </submittedName>
</protein>
<evidence type="ECO:0000313" key="1">
    <source>
        <dbReference type="EMBL" id="TWH96999.1"/>
    </source>
</evidence>
<dbReference type="Proteomes" id="UP000315312">
    <property type="component" value="Unassembled WGS sequence"/>
</dbReference>
<proteinExistence type="predicted"/>
<organism evidence="1 2">
    <name type="scientific">Flavobacterium cheniae</name>
    <dbReference type="NCBI Taxonomy" id="295428"/>
    <lineage>
        <taxon>Bacteria</taxon>
        <taxon>Pseudomonadati</taxon>
        <taxon>Bacteroidota</taxon>
        <taxon>Flavobacteriia</taxon>
        <taxon>Flavobacteriales</taxon>
        <taxon>Flavobacteriaceae</taxon>
        <taxon>Flavobacterium</taxon>
    </lineage>
</organism>
<dbReference type="EMBL" id="VLKM01000002">
    <property type="protein sequence ID" value="TWH96999.1"/>
    <property type="molecule type" value="Genomic_DNA"/>
</dbReference>
<sequence length="137" mass="16014">MKKVLLFSIFLFFQYGFSQTTLDKNDAIFKGVKIENLQDPKFDFINNAKISWDFSTLDLSNKNISIEVITIYDCFNGENASDFKETIQVLNKDNFVKKGNRDLIHVEVGAKCFKWRLVLVENNQTKVSDWSYFSFLK</sequence>
<evidence type="ECO:0000313" key="2">
    <source>
        <dbReference type="Proteomes" id="UP000315312"/>
    </source>
</evidence>
<dbReference type="RefSeq" id="WP_133610070.1">
    <property type="nucleotide sequence ID" value="NZ_SNZC01000003.1"/>
</dbReference>
<comment type="caution">
    <text evidence="1">The sequence shown here is derived from an EMBL/GenBank/DDBJ whole genome shotgun (WGS) entry which is preliminary data.</text>
</comment>
<keyword evidence="2" id="KW-1185">Reference proteome</keyword>
<accession>A0A562KNK7</accession>
<reference evidence="1 2" key="1">
    <citation type="journal article" date="2015" name="Stand. Genomic Sci.">
        <title>Genomic Encyclopedia of Bacterial and Archaeal Type Strains, Phase III: the genomes of soil and plant-associated and newly described type strains.</title>
        <authorList>
            <person name="Whitman W.B."/>
            <person name="Woyke T."/>
            <person name="Klenk H.P."/>
            <person name="Zhou Y."/>
            <person name="Lilburn T.G."/>
            <person name="Beck B.J."/>
            <person name="De Vos P."/>
            <person name="Vandamme P."/>
            <person name="Eisen J.A."/>
            <person name="Garrity G."/>
            <person name="Hugenholtz P."/>
            <person name="Kyrpides N.C."/>
        </authorList>
    </citation>
    <scope>NUCLEOTIDE SEQUENCE [LARGE SCALE GENOMIC DNA]</scope>
    <source>
        <strain evidence="1 2">CGMCC 1.6844</strain>
    </source>
</reference>